<reference evidence="2 3" key="1">
    <citation type="submission" date="2019-02" db="EMBL/GenBank/DDBJ databases">
        <title>Deep-cultivation of Planctomycetes and their phenomic and genomic characterization uncovers novel biology.</title>
        <authorList>
            <person name="Wiegand S."/>
            <person name="Jogler M."/>
            <person name="Boedeker C."/>
            <person name="Pinto D."/>
            <person name="Vollmers J."/>
            <person name="Rivas-Marin E."/>
            <person name="Kohn T."/>
            <person name="Peeters S.H."/>
            <person name="Heuer A."/>
            <person name="Rast P."/>
            <person name="Oberbeckmann S."/>
            <person name="Bunk B."/>
            <person name="Jeske O."/>
            <person name="Meyerdierks A."/>
            <person name="Storesund J.E."/>
            <person name="Kallscheuer N."/>
            <person name="Luecker S."/>
            <person name="Lage O.M."/>
            <person name="Pohl T."/>
            <person name="Merkel B.J."/>
            <person name="Hornburger P."/>
            <person name="Mueller R.-W."/>
            <person name="Bruemmer F."/>
            <person name="Labrenz M."/>
            <person name="Spormann A.M."/>
            <person name="Op den Camp H."/>
            <person name="Overmann J."/>
            <person name="Amann R."/>
            <person name="Jetten M.S.M."/>
            <person name="Mascher T."/>
            <person name="Medema M.H."/>
            <person name="Devos D.P."/>
            <person name="Kaster A.-K."/>
            <person name="Ovreas L."/>
            <person name="Rohde M."/>
            <person name="Galperin M.Y."/>
            <person name="Jogler C."/>
        </authorList>
    </citation>
    <scope>NUCLEOTIDE SEQUENCE [LARGE SCALE GENOMIC DNA]</scope>
    <source>
        <strain evidence="2 3">Mal52</strain>
    </source>
</reference>
<feature type="chain" id="PRO_5022152726" description="DUF1573 domain-containing protein" evidence="1">
    <location>
        <begin position="30"/>
        <end position="283"/>
    </location>
</feature>
<dbReference type="AlphaFoldDB" id="A0A517ZWK9"/>
<dbReference type="Proteomes" id="UP000319383">
    <property type="component" value="Chromosome"/>
</dbReference>
<sequence precursor="true">MTVRYSRAKMKLALATALIPLVCSIAAHASAPLARPFAVNPSPASLAFTQYLVDKGLVDPTAEENARYGFVNRGNTPVIMTKISVSCGCLKPEVIVGDQRFRPNDQDELLLPIPPGEQGMILLRVQMANQEPGAHEYTLTVETRPARSKESQSTDLAFQLRVPDRGVTVRPASMVLYHNGGRIEEQSITVTDMRPDHFRVEGVSCDSDLVQLRIEDAVADENGFRRIPIKLAVSDHVPPGKNVTVVRIFTDDPEYPELRVPLWIYGPKQPNAQISTGEAPAKH</sequence>
<proteinExistence type="predicted"/>
<dbReference type="EMBL" id="CP036276">
    <property type="protein sequence ID" value="QDU46879.1"/>
    <property type="molecule type" value="Genomic_DNA"/>
</dbReference>
<dbReference type="Pfam" id="PF07610">
    <property type="entry name" value="DUF1573"/>
    <property type="match status" value="1"/>
</dbReference>
<accession>A0A517ZWK9</accession>
<protein>
    <recommendedName>
        <fullName evidence="4">DUF1573 domain-containing protein</fullName>
    </recommendedName>
</protein>
<gene>
    <name evidence="2" type="ORF">Mal52_54020</name>
</gene>
<feature type="signal peptide" evidence="1">
    <location>
        <begin position="1"/>
        <end position="29"/>
    </location>
</feature>
<evidence type="ECO:0000313" key="3">
    <source>
        <dbReference type="Proteomes" id="UP000319383"/>
    </source>
</evidence>
<name>A0A517ZWK9_9PLAN</name>
<keyword evidence="1" id="KW-0732">Signal</keyword>
<dbReference type="KEGG" id="sdyn:Mal52_54020"/>
<evidence type="ECO:0008006" key="4">
    <source>
        <dbReference type="Google" id="ProtNLM"/>
    </source>
</evidence>
<keyword evidence="3" id="KW-1185">Reference proteome</keyword>
<dbReference type="InterPro" id="IPR011467">
    <property type="entry name" value="DUF1573"/>
</dbReference>
<dbReference type="RefSeq" id="WP_145379457.1">
    <property type="nucleotide sequence ID" value="NZ_CP036276.1"/>
</dbReference>
<evidence type="ECO:0000313" key="2">
    <source>
        <dbReference type="EMBL" id="QDU46879.1"/>
    </source>
</evidence>
<organism evidence="2 3">
    <name type="scientific">Symmachiella dynata</name>
    <dbReference type="NCBI Taxonomy" id="2527995"/>
    <lineage>
        <taxon>Bacteria</taxon>
        <taxon>Pseudomonadati</taxon>
        <taxon>Planctomycetota</taxon>
        <taxon>Planctomycetia</taxon>
        <taxon>Planctomycetales</taxon>
        <taxon>Planctomycetaceae</taxon>
        <taxon>Symmachiella</taxon>
    </lineage>
</organism>
<evidence type="ECO:0000256" key="1">
    <source>
        <dbReference type="SAM" id="SignalP"/>
    </source>
</evidence>